<evidence type="ECO:0000313" key="2">
    <source>
        <dbReference type="Proteomes" id="UP000824881"/>
    </source>
</evidence>
<name>A0ACB7IR20_PLECO</name>
<protein>
    <submittedName>
        <fullName evidence="1">Uncharacterized protein</fullName>
    </submittedName>
</protein>
<evidence type="ECO:0000313" key="1">
    <source>
        <dbReference type="EMBL" id="KAG9220405.1"/>
    </source>
</evidence>
<dbReference type="Proteomes" id="UP000824881">
    <property type="component" value="Unassembled WGS sequence"/>
</dbReference>
<organism evidence="1 2">
    <name type="scientific">Pleurotus cornucopiae</name>
    <name type="common">Cornucopia mushroom</name>
    <dbReference type="NCBI Taxonomy" id="5321"/>
    <lineage>
        <taxon>Eukaryota</taxon>
        <taxon>Fungi</taxon>
        <taxon>Dikarya</taxon>
        <taxon>Basidiomycota</taxon>
        <taxon>Agaricomycotina</taxon>
        <taxon>Agaricomycetes</taxon>
        <taxon>Agaricomycetidae</taxon>
        <taxon>Agaricales</taxon>
        <taxon>Pleurotineae</taxon>
        <taxon>Pleurotaceae</taxon>
        <taxon>Pleurotus</taxon>
    </lineage>
</organism>
<accession>A0ACB7IR20</accession>
<reference evidence="1 2" key="1">
    <citation type="journal article" date="2021" name="Appl. Environ. Microbiol.">
        <title>Genetic linkage and physical mapping for an oyster mushroom Pleurotus cornucopiae and QTL analysis for the trait cap color.</title>
        <authorList>
            <person name="Zhang Y."/>
            <person name="Gao W."/>
            <person name="Sonnenberg A."/>
            <person name="Chen Q."/>
            <person name="Zhang J."/>
            <person name="Huang C."/>
        </authorList>
    </citation>
    <scope>NUCLEOTIDE SEQUENCE [LARGE SCALE GENOMIC DNA]</scope>
    <source>
        <strain evidence="1">CCMSSC00406</strain>
    </source>
</reference>
<dbReference type="EMBL" id="WQMT02000007">
    <property type="protein sequence ID" value="KAG9220405.1"/>
    <property type="molecule type" value="Genomic_DNA"/>
</dbReference>
<keyword evidence="2" id="KW-1185">Reference proteome</keyword>
<gene>
    <name evidence="1" type="ORF">CCMSSC00406_0006670</name>
</gene>
<comment type="caution">
    <text evidence="1">The sequence shown here is derived from an EMBL/GenBank/DDBJ whole genome shotgun (WGS) entry which is preliminary data.</text>
</comment>
<sequence>MSATHSTRSMDTDKNPGNVAGGLKAAIHNPNVSEEAKSHAAERLHEMGVDDQSGSMSASNPTGYSDGESITRHDVDYAREILEAVGYSVEQPSGTTEDEHQTRVLAGYKAALSNPRVSKEAKRHAQEYLDTYGATAV</sequence>
<proteinExistence type="predicted"/>